<accession>A0ABX8EWP1</accession>
<dbReference type="EMBL" id="CP075566">
    <property type="protein sequence ID" value="QVW24159.1"/>
    <property type="molecule type" value="Genomic_DNA"/>
</dbReference>
<feature type="region of interest" description="Disordered" evidence="1">
    <location>
        <begin position="1"/>
        <end position="37"/>
    </location>
</feature>
<feature type="compositionally biased region" description="Low complexity" evidence="1">
    <location>
        <begin position="13"/>
        <end position="25"/>
    </location>
</feature>
<evidence type="ECO:0000313" key="2">
    <source>
        <dbReference type="EMBL" id="QVW24159.1"/>
    </source>
</evidence>
<keyword evidence="3" id="KW-1185">Reference proteome</keyword>
<gene>
    <name evidence="2" type="ORF">KJF94_00835</name>
</gene>
<sequence length="127" mass="13111">MNDHNSSEPAEVASTPSANTTTTPAGIDIGGITSPKKVKKGSNLVLSVAAVFKSSNGGAFPHDGGDGTWSATASPPCAGGIQAKTTFKMNGEITFFNVTTSHTVTIKVVSKKYPSLFATKTFQLVTF</sequence>
<evidence type="ECO:0000256" key="1">
    <source>
        <dbReference type="SAM" id="MobiDB-lite"/>
    </source>
</evidence>
<proteinExistence type="predicted"/>
<protein>
    <submittedName>
        <fullName evidence="2">Uncharacterized protein</fullName>
    </submittedName>
</protein>
<name>A0ABX8EWP1_9PSED</name>
<dbReference type="RefSeq" id="WP_214380651.1">
    <property type="nucleotide sequence ID" value="NZ_CP075566.1"/>
</dbReference>
<evidence type="ECO:0000313" key="3">
    <source>
        <dbReference type="Proteomes" id="UP000681155"/>
    </source>
</evidence>
<organism evidence="2 3">
    <name type="scientific">Pseudomonas hormoni</name>
    <dbReference type="NCBI Taxonomy" id="3093767"/>
    <lineage>
        <taxon>Bacteria</taxon>
        <taxon>Pseudomonadati</taxon>
        <taxon>Pseudomonadota</taxon>
        <taxon>Gammaproteobacteria</taxon>
        <taxon>Pseudomonadales</taxon>
        <taxon>Pseudomonadaceae</taxon>
        <taxon>Pseudomonas</taxon>
    </lineage>
</organism>
<dbReference type="Proteomes" id="UP000681155">
    <property type="component" value="Chromosome"/>
</dbReference>
<reference evidence="2 3" key="1">
    <citation type="submission" date="2021-05" db="EMBL/GenBank/DDBJ databases">
        <title>Complete genome of the cytokinin-producing biocontrol strain Pseudomonas fluorescens G20-18.</title>
        <authorList>
            <person name="Nielsen T.K."/>
            <person name="Mekureyaw M.F."/>
            <person name="Hansen L.H."/>
            <person name="Nicolaisen M.H."/>
            <person name="Roitsch T.G."/>
            <person name="Hennessy R.C."/>
        </authorList>
    </citation>
    <scope>NUCLEOTIDE SEQUENCE [LARGE SCALE GENOMIC DNA]</scope>
    <source>
        <strain evidence="2 3">G20-18</strain>
    </source>
</reference>